<evidence type="ECO:0000256" key="2">
    <source>
        <dbReference type="ARBA" id="ARBA00022723"/>
    </source>
</evidence>
<sequence>MKWGQIVRDNRFKAVAVLSDQVFEFECTMADALASGLVYQVRDEASATDAGGSIIEEFDESQLVMPLKPGKFLCVGLNFTDHAQEVGAELPKYPTIFTKFSNALIGPHDHIQLPDADASTKVDWEAELAVVVGKSVRNVDRHLAQDAIFGYTVCNDISVRDWQGRTSEWFQGKNWDSSTPLGPVIVPADQKDVASGLRMTCSIDGEVRQNGNTANMVFSPAEIIAYLSQFMTLEPGDVIITGTPAGVGLSLHPRKWLEPGQVVETEIEGIGILRNKCI</sequence>
<evidence type="ECO:0000259" key="3">
    <source>
        <dbReference type="Pfam" id="PF01557"/>
    </source>
</evidence>
<dbReference type="GeneID" id="96623765"/>
<keyword evidence="2" id="KW-0479">Metal-binding</keyword>
<dbReference type="AlphaFoldDB" id="A0A7H2BAX0"/>
<protein>
    <submittedName>
        <fullName evidence="4">Fumarylacetoacetate hydrolase family protein</fullName>
    </submittedName>
</protein>
<dbReference type="InterPro" id="IPR036663">
    <property type="entry name" value="Fumarylacetoacetase_C_sf"/>
</dbReference>
<dbReference type="EMBL" id="CP061539">
    <property type="protein sequence ID" value="QNV36816.1"/>
    <property type="molecule type" value="Genomic_DNA"/>
</dbReference>
<comment type="similarity">
    <text evidence="1">Belongs to the FAH family.</text>
</comment>
<dbReference type="InterPro" id="IPR051121">
    <property type="entry name" value="FAH"/>
</dbReference>
<dbReference type="SUPFAM" id="SSF56529">
    <property type="entry name" value="FAH"/>
    <property type="match status" value="1"/>
</dbReference>
<dbReference type="PANTHER" id="PTHR42796">
    <property type="entry name" value="FUMARYLACETOACETATE HYDROLASE DOMAIN-CONTAINING PROTEIN 2A-RELATED"/>
    <property type="match status" value="1"/>
</dbReference>
<keyword evidence="5" id="KW-1185">Reference proteome</keyword>
<evidence type="ECO:0000313" key="4">
    <source>
        <dbReference type="EMBL" id="QNV36816.1"/>
    </source>
</evidence>
<dbReference type="GO" id="GO:0046872">
    <property type="term" value="F:metal ion binding"/>
    <property type="evidence" value="ECO:0007669"/>
    <property type="project" value="UniProtKB-KW"/>
</dbReference>
<feature type="domain" description="Fumarylacetoacetase-like C-terminal" evidence="3">
    <location>
        <begin position="72"/>
        <end position="276"/>
    </location>
</feature>
<dbReference type="GO" id="GO:0016787">
    <property type="term" value="F:hydrolase activity"/>
    <property type="evidence" value="ECO:0007669"/>
    <property type="project" value="UniProtKB-KW"/>
</dbReference>
<dbReference type="InterPro" id="IPR011234">
    <property type="entry name" value="Fumarylacetoacetase-like_C"/>
</dbReference>
<dbReference type="Gene3D" id="3.90.850.10">
    <property type="entry name" value="Fumarylacetoacetase-like, C-terminal domain"/>
    <property type="match status" value="1"/>
</dbReference>
<keyword evidence="4" id="KW-0378">Hydrolase</keyword>
<gene>
    <name evidence="4" type="ORF">IDM49_05910</name>
</gene>
<name>A0A7H2BAX0_9MICC</name>
<dbReference type="Proteomes" id="UP000516404">
    <property type="component" value="Chromosome"/>
</dbReference>
<evidence type="ECO:0000313" key="5">
    <source>
        <dbReference type="Proteomes" id="UP000516404"/>
    </source>
</evidence>
<accession>A0A7H2BAX0</accession>
<dbReference type="FunFam" id="3.90.850.10:FF:000002">
    <property type="entry name" value="2-hydroxyhepta-2,4-diene-1,7-dioate isomerase"/>
    <property type="match status" value="1"/>
</dbReference>
<dbReference type="KEGG" id="rter:IDM49_05910"/>
<dbReference type="GO" id="GO:0019752">
    <property type="term" value="P:carboxylic acid metabolic process"/>
    <property type="evidence" value="ECO:0007669"/>
    <property type="project" value="UniProtKB-ARBA"/>
</dbReference>
<reference evidence="4 5" key="1">
    <citation type="submission" date="2020-09" db="EMBL/GenBank/DDBJ databases">
        <title>Investigation of environmental microbes.</title>
        <authorList>
            <person name="Ou Y."/>
            <person name="Kang Q."/>
        </authorList>
    </citation>
    <scope>NUCLEOTIDE SEQUENCE [LARGE SCALE GENOMIC DNA]</scope>
    <source>
        <strain evidence="4 5">KJZ-14</strain>
    </source>
</reference>
<dbReference type="PANTHER" id="PTHR42796:SF4">
    <property type="entry name" value="FUMARYLACETOACETATE HYDROLASE DOMAIN-CONTAINING PROTEIN 2A"/>
    <property type="match status" value="1"/>
</dbReference>
<proteinExistence type="inferred from homology"/>
<dbReference type="Pfam" id="PF01557">
    <property type="entry name" value="FAA_hydrolase"/>
    <property type="match status" value="1"/>
</dbReference>
<dbReference type="RefSeq" id="WP_190723858.1">
    <property type="nucleotide sequence ID" value="NZ_CP061539.1"/>
</dbReference>
<organism evidence="4 5">
    <name type="scientific">Rothia terrae</name>
    <dbReference type="NCBI Taxonomy" id="396015"/>
    <lineage>
        <taxon>Bacteria</taxon>
        <taxon>Bacillati</taxon>
        <taxon>Actinomycetota</taxon>
        <taxon>Actinomycetes</taxon>
        <taxon>Micrococcales</taxon>
        <taxon>Micrococcaceae</taxon>
        <taxon>Rothia</taxon>
    </lineage>
</organism>
<evidence type="ECO:0000256" key="1">
    <source>
        <dbReference type="ARBA" id="ARBA00010211"/>
    </source>
</evidence>
<dbReference type="GO" id="GO:0016853">
    <property type="term" value="F:isomerase activity"/>
    <property type="evidence" value="ECO:0007669"/>
    <property type="project" value="UniProtKB-ARBA"/>
</dbReference>